<dbReference type="AlphaFoldDB" id="A0A0F9H2Y4"/>
<proteinExistence type="predicted"/>
<organism evidence="1">
    <name type="scientific">marine sediment metagenome</name>
    <dbReference type="NCBI Taxonomy" id="412755"/>
    <lineage>
        <taxon>unclassified sequences</taxon>
        <taxon>metagenomes</taxon>
        <taxon>ecological metagenomes</taxon>
    </lineage>
</organism>
<protein>
    <submittedName>
        <fullName evidence="1">Uncharacterized protein</fullName>
    </submittedName>
</protein>
<reference evidence="1" key="1">
    <citation type="journal article" date="2015" name="Nature">
        <title>Complex archaea that bridge the gap between prokaryotes and eukaryotes.</title>
        <authorList>
            <person name="Spang A."/>
            <person name="Saw J.H."/>
            <person name="Jorgensen S.L."/>
            <person name="Zaremba-Niedzwiedzka K."/>
            <person name="Martijn J."/>
            <person name="Lind A.E."/>
            <person name="van Eijk R."/>
            <person name="Schleper C."/>
            <person name="Guy L."/>
            <person name="Ettema T.J."/>
        </authorList>
    </citation>
    <scope>NUCLEOTIDE SEQUENCE</scope>
</reference>
<dbReference type="EMBL" id="LAZR01024190">
    <property type="protein sequence ID" value="KKL75985.1"/>
    <property type="molecule type" value="Genomic_DNA"/>
</dbReference>
<gene>
    <name evidence="1" type="ORF">LCGC14_2049390</name>
</gene>
<sequence>MISAAPRECRTDGLVRDESVNSLARRCNDDDPIDLGELPSAAGSEDRIDTMLAARTLAPTDHSVILPTVTPVPRKRLEIGIQK</sequence>
<evidence type="ECO:0000313" key="1">
    <source>
        <dbReference type="EMBL" id="KKL75985.1"/>
    </source>
</evidence>
<name>A0A0F9H2Y4_9ZZZZ</name>
<accession>A0A0F9H2Y4</accession>
<comment type="caution">
    <text evidence="1">The sequence shown here is derived from an EMBL/GenBank/DDBJ whole genome shotgun (WGS) entry which is preliminary data.</text>
</comment>